<dbReference type="WBParaSite" id="PgB08_g096_t01">
    <property type="protein sequence ID" value="PgB08_g096_t01"/>
    <property type="gene ID" value="PgB08_g096"/>
</dbReference>
<dbReference type="AlphaFoldDB" id="A0A914ZSY6"/>
<reference evidence="2" key="1">
    <citation type="submission" date="2022-11" db="UniProtKB">
        <authorList>
            <consortium name="WormBaseParasite"/>
        </authorList>
    </citation>
    <scope>IDENTIFICATION</scope>
</reference>
<evidence type="ECO:0000313" key="2">
    <source>
        <dbReference type="WBParaSite" id="PgB08_g096_t01"/>
    </source>
</evidence>
<organism evidence="1 2">
    <name type="scientific">Parascaris univalens</name>
    <name type="common">Nematode worm</name>
    <dbReference type="NCBI Taxonomy" id="6257"/>
    <lineage>
        <taxon>Eukaryota</taxon>
        <taxon>Metazoa</taxon>
        <taxon>Ecdysozoa</taxon>
        <taxon>Nematoda</taxon>
        <taxon>Chromadorea</taxon>
        <taxon>Rhabditida</taxon>
        <taxon>Spirurina</taxon>
        <taxon>Ascaridomorpha</taxon>
        <taxon>Ascaridoidea</taxon>
        <taxon>Ascarididae</taxon>
        <taxon>Parascaris</taxon>
    </lineage>
</organism>
<keyword evidence="1" id="KW-1185">Reference proteome</keyword>
<dbReference type="Proteomes" id="UP000887569">
    <property type="component" value="Unplaced"/>
</dbReference>
<proteinExistence type="predicted"/>
<name>A0A914ZSY6_PARUN</name>
<protein>
    <submittedName>
        <fullName evidence="2">Thioredoxin</fullName>
    </submittedName>
</protein>
<sequence length="62" mass="7600">LAADRYFWSSFRFQPTFDCRDPRIETPRWSSLHPKQRFLIRPFRDFLLQNAESRGVNETFTF</sequence>
<accession>A0A914ZSY6</accession>
<evidence type="ECO:0000313" key="1">
    <source>
        <dbReference type="Proteomes" id="UP000887569"/>
    </source>
</evidence>